<evidence type="ECO:0000256" key="6">
    <source>
        <dbReference type="ARBA" id="ARBA00022692"/>
    </source>
</evidence>
<gene>
    <name evidence="15" type="ORF">BSL78_13362</name>
</gene>
<dbReference type="GO" id="GO:0008417">
    <property type="term" value="F:fucosyltransferase activity"/>
    <property type="evidence" value="ECO:0007669"/>
    <property type="project" value="InterPro"/>
</dbReference>
<name>A0A2G8KP77_STIJA</name>
<dbReference type="Pfam" id="PF00852">
    <property type="entry name" value="Glyco_transf_10"/>
    <property type="match status" value="1"/>
</dbReference>
<evidence type="ECO:0000256" key="11">
    <source>
        <dbReference type="ARBA" id="ARBA00023180"/>
    </source>
</evidence>
<dbReference type="UniPathway" id="UPA00378"/>
<proteinExistence type="inferred from homology"/>
<sequence>MRHLKFIIPIFVLVGIFFYNRSDLRSLLRFTTYPQLSVFVGFRQHWDTAQIGTICDCDRGISVEISTRYEDPQVISKADFVIFVLDSRIRISIELWKELYRNKTLRQKWIYATRESPTTAIRLAPPYSLKSVFDWSFTYHSRATFSTPYGRYVPANLHMLPVGMANYADSKNKLISWTSSHCGTLVWKRKEFVLELSKYIGVDMYGACGNLTCPRGTYKQCEVIMINTNSL</sequence>
<dbReference type="EMBL" id="MRZV01000448">
    <property type="protein sequence ID" value="PIK49775.1"/>
    <property type="molecule type" value="Genomic_DNA"/>
</dbReference>
<evidence type="ECO:0000256" key="5">
    <source>
        <dbReference type="ARBA" id="ARBA00022679"/>
    </source>
</evidence>
<dbReference type="InterPro" id="IPR001503">
    <property type="entry name" value="Glyco_trans_10"/>
</dbReference>
<protein>
    <recommendedName>
        <fullName evidence="12">Fucosyltransferase</fullName>
        <ecNumber evidence="12">2.4.1.-</ecNumber>
    </recommendedName>
</protein>
<dbReference type="Proteomes" id="UP000230750">
    <property type="component" value="Unassembled WGS sequence"/>
</dbReference>
<keyword evidence="16" id="KW-1185">Reference proteome</keyword>
<evidence type="ECO:0000256" key="8">
    <source>
        <dbReference type="ARBA" id="ARBA00022989"/>
    </source>
</evidence>
<keyword evidence="4 12" id="KW-0328">Glycosyltransferase</keyword>
<evidence type="ECO:0000256" key="12">
    <source>
        <dbReference type="RuleBase" id="RU003832"/>
    </source>
</evidence>
<evidence type="ECO:0000313" key="16">
    <source>
        <dbReference type="Proteomes" id="UP000230750"/>
    </source>
</evidence>
<dbReference type="PANTHER" id="PTHR48438">
    <property type="entry name" value="ALPHA-(1,3)-FUCOSYLTRANSFERASE C-RELATED"/>
    <property type="match status" value="1"/>
</dbReference>
<dbReference type="GO" id="GO:0032580">
    <property type="term" value="C:Golgi cisterna membrane"/>
    <property type="evidence" value="ECO:0007669"/>
    <property type="project" value="UniProtKB-SubCell"/>
</dbReference>
<feature type="domain" description="Fucosyltransferase N-terminal" evidence="14">
    <location>
        <begin position="56"/>
        <end position="150"/>
    </location>
</feature>
<dbReference type="InterPro" id="IPR031481">
    <property type="entry name" value="Glyco_tran_10_N"/>
</dbReference>
<dbReference type="OrthoDB" id="427096at2759"/>
<feature type="domain" description="Fucosyltransferase C-terminal" evidence="13">
    <location>
        <begin position="169"/>
        <end position="215"/>
    </location>
</feature>
<evidence type="ECO:0000256" key="7">
    <source>
        <dbReference type="ARBA" id="ARBA00022968"/>
    </source>
</evidence>
<keyword evidence="7" id="KW-0735">Signal-anchor</keyword>
<comment type="similarity">
    <text evidence="3 12">Belongs to the glycosyltransferase 10 family.</text>
</comment>
<evidence type="ECO:0000259" key="14">
    <source>
        <dbReference type="Pfam" id="PF17039"/>
    </source>
</evidence>
<dbReference type="InterPro" id="IPR038577">
    <property type="entry name" value="GT10-like_C_sf"/>
</dbReference>
<comment type="pathway">
    <text evidence="2">Protein modification; protein glycosylation.</text>
</comment>
<keyword evidence="6 12" id="KW-0812">Transmembrane</keyword>
<keyword evidence="10" id="KW-0472">Membrane</keyword>
<evidence type="ECO:0000259" key="13">
    <source>
        <dbReference type="Pfam" id="PF00852"/>
    </source>
</evidence>
<dbReference type="EC" id="2.4.1.-" evidence="12"/>
<keyword evidence="9 12" id="KW-0333">Golgi apparatus</keyword>
<dbReference type="Gene3D" id="3.40.50.11660">
    <property type="entry name" value="Glycosyl transferase family 10, C-terminal domain"/>
    <property type="match status" value="1"/>
</dbReference>
<evidence type="ECO:0000256" key="10">
    <source>
        <dbReference type="ARBA" id="ARBA00023136"/>
    </source>
</evidence>
<dbReference type="GO" id="GO:0000139">
    <property type="term" value="C:Golgi membrane"/>
    <property type="evidence" value="ECO:0007669"/>
    <property type="project" value="UniProtKB-SubCell"/>
</dbReference>
<evidence type="ECO:0000256" key="2">
    <source>
        <dbReference type="ARBA" id="ARBA00004922"/>
    </source>
</evidence>
<evidence type="ECO:0000256" key="3">
    <source>
        <dbReference type="ARBA" id="ARBA00008919"/>
    </source>
</evidence>
<dbReference type="AlphaFoldDB" id="A0A2G8KP77"/>
<keyword evidence="11" id="KW-0325">Glycoprotein</keyword>
<keyword evidence="8" id="KW-1133">Transmembrane helix</keyword>
<dbReference type="InterPro" id="IPR055270">
    <property type="entry name" value="Glyco_tran_10_C"/>
</dbReference>
<comment type="caution">
    <text evidence="15">The sequence shown here is derived from an EMBL/GenBank/DDBJ whole genome shotgun (WGS) entry which is preliminary data.</text>
</comment>
<dbReference type="SUPFAM" id="SSF53756">
    <property type="entry name" value="UDP-Glycosyltransferase/glycogen phosphorylase"/>
    <property type="match status" value="1"/>
</dbReference>
<evidence type="ECO:0000256" key="4">
    <source>
        <dbReference type="ARBA" id="ARBA00022676"/>
    </source>
</evidence>
<evidence type="ECO:0000313" key="15">
    <source>
        <dbReference type="EMBL" id="PIK49775.1"/>
    </source>
</evidence>
<evidence type="ECO:0000256" key="9">
    <source>
        <dbReference type="ARBA" id="ARBA00023034"/>
    </source>
</evidence>
<dbReference type="Pfam" id="PF17039">
    <property type="entry name" value="Glyco_tran_10_N"/>
    <property type="match status" value="1"/>
</dbReference>
<accession>A0A2G8KP77</accession>
<keyword evidence="5 12" id="KW-0808">Transferase</keyword>
<comment type="subcellular location">
    <subcellularLocation>
        <location evidence="1">Golgi apparatus membrane</location>
        <topology evidence="1">Single-pass type II membrane protein</topology>
    </subcellularLocation>
    <subcellularLocation>
        <location evidence="12">Golgi apparatus</location>
        <location evidence="12">Golgi stack membrane</location>
        <topology evidence="12">Single-pass type II membrane protein</topology>
    </subcellularLocation>
</comment>
<organism evidence="15 16">
    <name type="scientific">Stichopus japonicus</name>
    <name type="common">Sea cucumber</name>
    <dbReference type="NCBI Taxonomy" id="307972"/>
    <lineage>
        <taxon>Eukaryota</taxon>
        <taxon>Metazoa</taxon>
        <taxon>Echinodermata</taxon>
        <taxon>Eleutherozoa</taxon>
        <taxon>Echinozoa</taxon>
        <taxon>Holothuroidea</taxon>
        <taxon>Aspidochirotacea</taxon>
        <taxon>Aspidochirotida</taxon>
        <taxon>Stichopodidae</taxon>
        <taxon>Apostichopus</taxon>
    </lineage>
</organism>
<dbReference type="PANTHER" id="PTHR48438:SF1">
    <property type="entry name" value="ALPHA-(1,3)-FUCOSYLTRANSFERASE C-RELATED"/>
    <property type="match status" value="1"/>
</dbReference>
<evidence type="ECO:0000256" key="1">
    <source>
        <dbReference type="ARBA" id="ARBA00004323"/>
    </source>
</evidence>
<reference evidence="15 16" key="1">
    <citation type="journal article" date="2017" name="PLoS Biol.">
        <title>The sea cucumber genome provides insights into morphological evolution and visceral regeneration.</title>
        <authorList>
            <person name="Zhang X."/>
            <person name="Sun L."/>
            <person name="Yuan J."/>
            <person name="Sun Y."/>
            <person name="Gao Y."/>
            <person name="Zhang L."/>
            <person name="Li S."/>
            <person name="Dai H."/>
            <person name="Hamel J.F."/>
            <person name="Liu C."/>
            <person name="Yu Y."/>
            <person name="Liu S."/>
            <person name="Lin W."/>
            <person name="Guo K."/>
            <person name="Jin S."/>
            <person name="Xu P."/>
            <person name="Storey K.B."/>
            <person name="Huan P."/>
            <person name="Zhang T."/>
            <person name="Zhou Y."/>
            <person name="Zhang J."/>
            <person name="Lin C."/>
            <person name="Li X."/>
            <person name="Xing L."/>
            <person name="Huo D."/>
            <person name="Sun M."/>
            <person name="Wang L."/>
            <person name="Mercier A."/>
            <person name="Li F."/>
            <person name="Yang H."/>
            <person name="Xiang J."/>
        </authorList>
    </citation>
    <scope>NUCLEOTIDE SEQUENCE [LARGE SCALE GENOMIC DNA]</scope>
    <source>
        <strain evidence="15">Shaxun</strain>
        <tissue evidence="15">Muscle</tissue>
    </source>
</reference>